<comment type="caution">
    <text evidence="4">The sequence shown here is derived from an EMBL/GenBank/DDBJ whole genome shotgun (WGS) entry which is preliminary data.</text>
</comment>
<evidence type="ECO:0000256" key="2">
    <source>
        <dbReference type="ARBA" id="ARBA00023315"/>
    </source>
</evidence>
<evidence type="ECO:0000313" key="5">
    <source>
        <dbReference type="Proteomes" id="UP000242146"/>
    </source>
</evidence>
<dbReference type="SUPFAM" id="SSF55729">
    <property type="entry name" value="Acyl-CoA N-acyltransferases (Nat)"/>
    <property type="match status" value="1"/>
</dbReference>
<protein>
    <submittedName>
        <fullName evidence="4">Acyl-CoA N-acyltransferase</fullName>
    </submittedName>
</protein>
<proteinExistence type="predicted"/>
<dbReference type="Pfam" id="PF00583">
    <property type="entry name" value="Acetyltransf_1"/>
    <property type="match status" value="1"/>
</dbReference>
<keyword evidence="1 4" id="KW-0808">Transferase</keyword>
<gene>
    <name evidence="4" type="ORF">DM01DRAFT_1335571</name>
</gene>
<dbReference type="OrthoDB" id="5689at2759"/>
<dbReference type="InterPro" id="IPR016181">
    <property type="entry name" value="Acyl_CoA_acyltransferase"/>
</dbReference>
<dbReference type="PROSITE" id="PS51186">
    <property type="entry name" value="GNAT"/>
    <property type="match status" value="1"/>
</dbReference>
<dbReference type="CDD" id="cd04301">
    <property type="entry name" value="NAT_SF"/>
    <property type="match status" value="1"/>
</dbReference>
<evidence type="ECO:0000313" key="4">
    <source>
        <dbReference type="EMBL" id="ORX54423.1"/>
    </source>
</evidence>
<keyword evidence="5" id="KW-1185">Reference proteome</keyword>
<name>A0A1X2GI38_9FUNG</name>
<organism evidence="4 5">
    <name type="scientific">Hesseltinella vesiculosa</name>
    <dbReference type="NCBI Taxonomy" id="101127"/>
    <lineage>
        <taxon>Eukaryota</taxon>
        <taxon>Fungi</taxon>
        <taxon>Fungi incertae sedis</taxon>
        <taxon>Mucoromycota</taxon>
        <taxon>Mucoromycotina</taxon>
        <taxon>Mucoromycetes</taxon>
        <taxon>Mucorales</taxon>
        <taxon>Cunninghamellaceae</taxon>
        <taxon>Hesseltinella</taxon>
    </lineage>
</organism>
<feature type="domain" description="N-acetyltransferase" evidence="3">
    <location>
        <begin position="1"/>
        <end position="161"/>
    </location>
</feature>
<dbReference type="Gene3D" id="3.40.630.30">
    <property type="match status" value="1"/>
</dbReference>
<dbReference type="GO" id="GO:0016747">
    <property type="term" value="F:acyltransferase activity, transferring groups other than amino-acyl groups"/>
    <property type="evidence" value="ECO:0007669"/>
    <property type="project" value="InterPro"/>
</dbReference>
<keyword evidence="2 4" id="KW-0012">Acyltransferase</keyword>
<dbReference type="AlphaFoldDB" id="A0A1X2GI38"/>
<dbReference type="Proteomes" id="UP000242146">
    <property type="component" value="Unassembled WGS sequence"/>
</dbReference>
<dbReference type="InterPro" id="IPR000182">
    <property type="entry name" value="GNAT_dom"/>
</dbReference>
<dbReference type="PANTHER" id="PTHR43800">
    <property type="entry name" value="PEPTIDYL-LYSINE N-ACETYLTRANSFERASE YJAB"/>
    <property type="match status" value="1"/>
</dbReference>
<dbReference type="EMBL" id="MCGT01000013">
    <property type="protein sequence ID" value="ORX54423.1"/>
    <property type="molecule type" value="Genomic_DNA"/>
</dbReference>
<sequence length="161" mass="18089">MVRHDLPRLEKVKLTCHSSFIGWATANSFVAGNRSSMDDIETYLKSDDEDRHRLYLAFNSEQQVVGTVHVEYHGAKAHVGVLTVRADSQSKGIAKNLMNRALTDARDRGCAAAVMEVVDTRAGLIAWYSRLGFYDTGERADMFNELLIEGHVRMIIMEKSL</sequence>
<dbReference type="STRING" id="101127.A0A1X2GI38"/>
<evidence type="ECO:0000259" key="3">
    <source>
        <dbReference type="PROSITE" id="PS51186"/>
    </source>
</evidence>
<evidence type="ECO:0000256" key="1">
    <source>
        <dbReference type="ARBA" id="ARBA00022679"/>
    </source>
</evidence>
<accession>A0A1X2GI38</accession>
<dbReference type="PANTHER" id="PTHR43800:SF1">
    <property type="entry name" value="PEPTIDYL-LYSINE N-ACETYLTRANSFERASE YJAB"/>
    <property type="match status" value="1"/>
</dbReference>
<reference evidence="4 5" key="1">
    <citation type="submission" date="2016-07" db="EMBL/GenBank/DDBJ databases">
        <title>Pervasive Adenine N6-methylation of Active Genes in Fungi.</title>
        <authorList>
            <consortium name="DOE Joint Genome Institute"/>
            <person name="Mondo S.J."/>
            <person name="Dannebaum R.O."/>
            <person name="Kuo R.C."/>
            <person name="Labutti K."/>
            <person name="Haridas S."/>
            <person name="Kuo A."/>
            <person name="Salamov A."/>
            <person name="Ahrendt S.R."/>
            <person name="Lipzen A."/>
            <person name="Sullivan W."/>
            <person name="Andreopoulos W.B."/>
            <person name="Clum A."/>
            <person name="Lindquist E."/>
            <person name="Daum C."/>
            <person name="Ramamoorthy G.K."/>
            <person name="Gryganskyi A."/>
            <person name="Culley D."/>
            <person name="Magnuson J.K."/>
            <person name="James T.Y."/>
            <person name="O'Malley M.A."/>
            <person name="Stajich J.E."/>
            <person name="Spatafora J.W."/>
            <person name="Visel A."/>
            <person name="Grigoriev I.V."/>
        </authorList>
    </citation>
    <scope>NUCLEOTIDE SEQUENCE [LARGE SCALE GENOMIC DNA]</scope>
    <source>
        <strain evidence="4 5">NRRL 3301</strain>
    </source>
</reference>